<reference evidence="10 11" key="1">
    <citation type="journal article" date="2022" name="Front. Cell. Infect. Microbiol.">
        <title>The Genomes of Two Strains of Taenia crassiceps the Animal Model for the Study of Human Cysticercosis.</title>
        <authorList>
            <person name="Bobes R.J."/>
            <person name="Estrada K."/>
            <person name="Rios-Valencia D.G."/>
            <person name="Calderon-Gallegos A."/>
            <person name="de la Torre P."/>
            <person name="Carrero J.C."/>
            <person name="Sanchez-Flores A."/>
            <person name="Laclette J.P."/>
        </authorList>
    </citation>
    <scope>NUCLEOTIDE SEQUENCE [LARGE SCALE GENOMIC DNA]</scope>
    <source>
        <strain evidence="10">WFUcys</strain>
    </source>
</reference>
<keyword evidence="5 9" id="KW-0999">Mitochondrion inner membrane</keyword>
<comment type="function">
    <text evidence="9">Subunit b, of the mitochondrial membrane ATP synthase complex (F(1)F(0) ATP synthase or Complex V) that produces ATP from ADP in the presence of a proton gradient across the membrane which is generated by electron transport complexes of the respiratory chain. ATP synthase complex consist of a soluble F(1) head domain - the catalytic core - and a membrane F(1) domain - the membrane proton channel. These two domains are linked by a central stalk rotating inside the F(1) region and a stationary peripheral stalk. During catalysis, ATP synthesis in the catalytic domain of F(1) is coupled via a rotary mechanism of the central stalk subunits to proton translocation. In vivo, can only synthesize ATP although its ATP hydrolase activity can be activated artificially in vitro. Part of the complex F(0) domain. Part of the complex F(0) domain and the peripheric stalk, which acts as a stator to hold the catalytic alpha(3)beta(3) subcomplex and subunit a/ATP6 static relative to the rotary elements.</text>
</comment>
<evidence type="ECO:0000256" key="6">
    <source>
        <dbReference type="ARBA" id="ARBA00023065"/>
    </source>
</evidence>
<evidence type="ECO:0000256" key="4">
    <source>
        <dbReference type="ARBA" id="ARBA00022781"/>
    </source>
</evidence>
<dbReference type="Proteomes" id="UP001651158">
    <property type="component" value="Unassembled WGS sequence"/>
</dbReference>
<dbReference type="PANTHER" id="PTHR12733">
    <property type="entry name" value="MITOCHONDRIAL ATP SYNTHASE B CHAIN"/>
    <property type="match status" value="1"/>
</dbReference>
<dbReference type="SUPFAM" id="SSF161060">
    <property type="entry name" value="ATP synthase B chain-like"/>
    <property type="match status" value="1"/>
</dbReference>
<dbReference type="PANTHER" id="PTHR12733:SF3">
    <property type="entry name" value="ATP SYNTHASE F(0) COMPLEX SUBUNIT B1, MITOCHONDRIAL"/>
    <property type="match status" value="1"/>
</dbReference>
<evidence type="ECO:0000256" key="5">
    <source>
        <dbReference type="ARBA" id="ARBA00022792"/>
    </source>
</evidence>
<evidence type="ECO:0000313" key="11">
    <source>
        <dbReference type="Proteomes" id="UP001651158"/>
    </source>
</evidence>
<organism evidence="10 11">
    <name type="scientific">Taenia crassiceps</name>
    <dbReference type="NCBI Taxonomy" id="6207"/>
    <lineage>
        <taxon>Eukaryota</taxon>
        <taxon>Metazoa</taxon>
        <taxon>Spiralia</taxon>
        <taxon>Lophotrochozoa</taxon>
        <taxon>Platyhelminthes</taxon>
        <taxon>Cestoda</taxon>
        <taxon>Eucestoda</taxon>
        <taxon>Cyclophyllidea</taxon>
        <taxon>Taeniidae</taxon>
        <taxon>Taenia</taxon>
    </lineage>
</organism>
<keyword evidence="2 9" id="KW-0813">Transport</keyword>
<evidence type="ECO:0000313" key="10">
    <source>
        <dbReference type="EMBL" id="KAL5106892.1"/>
    </source>
</evidence>
<dbReference type="EMBL" id="JAKROA010000005">
    <property type="protein sequence ID" value="KAL5106892.1"/>
    <property type="molecule type" value="Genomic_DNA"/>
</dbReference>
<evidence type="ECO:0000256" key="1">
    <source>
        <dbReference type="ARBA" id="ARBA00007479"/>
    </source>
</evidence>
<evidence type="ECO:0000256" key="2">
    <source>
        <dbReference type="ARBA" id="ARBA00022448"/>
    </source>
</evidence>
<keyword evidence="6 9" id="KW-0406">Ion transport</keyword>
<name>A0ABR4QBH0_9CEST</name>
<evidence type="ECO:0000256" key="3">
    <source>
        <dbReference type="ARBA" id="ARBA00022547"/>
    </source>
</evidence>
<keyword evidence="11" id="KW-1185">Reference proteome</keyword>
<keyword evidence="8 9" id="KW-0472">Membrane</keyword>
<dbReference type="Gene3D" id="1.20.5.2210">
    <property type="match status" value="1"/>
</dbReference>
<evidence type="ECO:0000256" key="7">
    <source>
        <dbReference type="ARBA" id="ARBA00023128"/>
    </source>
</evidence>
<evidence type="ECO:0000256" key="8">
    <source>
        <dbReference type="ARBA" id="ARBA00023136"/>
    </source>
</evidence>
<comment type="subunit">
    <text evidence="9">F-type ATPases have 2 components, CF(1) - the catalytic core - and CF(0) - the membrane proton channel. CF(1) and CF(0) have multiple subunits.</text>
</comment>
<dbReference type="InterPro" id="IPR008688">
    <property type="entry name" value="ATP_synth_Bsub_B/MI25"/>
</dbReference>
<sequence>MQWRVSNSGYAALLGVFCFMLCAVPRTTISLFATAAFENPKVFETPRDKNFAIAEKAIKNAEELAGKYHKHVSDAIVRWEKCNEVYYGKERDMVNYPTIKIAERHPKVRLGFIPDAWFQLLYSRTGVTGPYLFLAGTTAFLLSKEYWVVDPHFVEIIPFVIVMTWGIKKFGPWCSNYIGKITQHRIDNFYAKPMRNTIANLDRTIKSADEEIARAAFFPKLVAAKKENMDLQLEAAYRERLQNVYKAVTRRLDYHVERENVRRRFQQQHMANWIASAVVAGITPTQEKETLRKCIENLKTLAAAQSAARTA</sequence>
<dbReference type="Pfam" id="PF05405">
    <property type="entry name" value="Mt_ATP-synt_B"/>
    <property type="match status" value="1"/>
</dbReference>
<keyword evidence="3 9" id="KW-0138">CF(0)</keyword>
<comment type="subcellular location">
    <subcellularLocation>
        <location evidence="9">Mitochondrion</location>
    </subcellularLocation>
    <subcellularLocation>
        <location evidence="9">Mitochondrion inner membrane</location>
    </subcellularLocation>
</comment>
<keyword evidence="4 9" id="KW-0375">Hydrogen ion transport</keyword>
<proteinExistence type="inferred from homology"/>
<evidence type="ECO:0000256" key="9">
    <source>
        <dbReference type="RuleBase" id="RU368017"/>
    </source>
</evidence>
<comment type="caution">
    <text evidence="10">The sequence shown here is derived from an EMBL/GenBank/DDBJ whole genome shotgun (WGS) entry which is preliminary data.</text>
</comment>
<gene>
    <name evidence="10" type="ORF">TcWFU_005973</name>
</gene>
<comment type="similarity">
    <text evidence="1 9">Belongs to the eukaryotic ATPase B chain family.</text>
</comment>
<protein>
    <recommendedName>
        <fullName evidence="9">ATP synthase subunit b</fullName>
    </recommendedName>
</protein>
<dbReference type="InterPro" id="IPR013837">
    <property type="entry name" value="ATP_synth_F0_suB"/>
</dbReference>
<keyword evidence="7 9" id="KW-0496">Mitochondrion</keyword>
<accession>A0ABR4QBH0</accession>